<evidence type="ECO:0000256" key="1">
    <source>
        <dbReference type="SAM" id="MobiDB-lite"/>
    </source>
</evidence>
<organism evidence="3 4">
    <name type="scientific">Triparma laevis f. inornata</name>
    <dbReference type="NCBI Taxonomy" id="1714386"/>
    <lineage>
        <taxon>Eukaryota</taxon>
        <taxon>Sar</taxon>
        <taxon>Stramenopiles</taxon>
        <taxon>Ochrophyta</taxon>
        <taxon>Bolidophyceae</taxon>
        <taxon>Parmales</taxon>
        <taxon>Triparmaceae</taxon>
        <taxon>Triparma</taxon>
    </lineage>
</organism>
<comment type="caution">
    <text evidence="3">The sequence shown here is derived from an EMBL/GenBank/DDBJ whole genome shotgun (WGS) entry which is preliminary data.</text>
</comment>
<evidence type="ECO:0000256" key="2">
    <source>
        <dbReference type="SAM" id="SignalP"/>
    </source>
</evidence>
<feature type="chain" id="PRO_5040878087" evidence="2">
    <location>
        <begin position="17"/>
        <end position="196"/>
    </location>
</feature>
<feature type="compositionally biased region" description="Basic residues" evidence="1">
    <location>
        <begin position="179"/>
        <end position="196"/>
    </location>
</feature>
<name>A0A9W7DQW8_9STRA</name>
<feature type="region of interest" description="Disordered" evidence="1">
    <location>
        <begin position="170"/>
        <end position="196"/>
    </location>
</feature>
<sequence>MKLSLIIIATLGTVSAFTVAPVHQASSTSLSAAKKEPASGKSVSRSIFDMDLWKERAAGGVGNEYGNRANKEKQFGWGKIGKVQEGSSYVPSGLTAAQYNDIRAKQKSKKDANYAKNVAKAGKFEDYTDFYLKRGTDTGGSWLKDVTRGHRMVKTKYDWDDVGGSVKNFASSGSAGSKAKARAQKKKAAAKPFWKK</sequence>
<evidence type="ECO:0000313" key="3">
    <source>
        <dbReference type="EMBL" id="GMH51918.1"/>
    </source>
</evidence>
<gene>
    <name evidence="3" type="ORF">TL16_g01115</name>
</gene>
<evidence type="ECO:0000313" key="4">
    <source>
        <dbReference type="Proteomes" id="UP001162640"/>
    </source>
</evidence>
<reference evidence="4" key="1">
    <citation type="journal article" date="2023" name="Commun. Biol.">
        <title>Genome analysis of Parmales, the sister group of diatoms, reveals the evolutionary specialization of diatoms from phago-mixotrophs to photoautotrophs.</title>
        <authorList>
            <person name="Ban H."/>
            <person name="Sato S."/>
            <person name="Yoshikawa S."/>
            <person name="Yamada K."/>
            <person name="Nakamura Y."/>
            <person name="Ichinomiya M."/>
            <person name="Sato N."/>
            <person name="Blanc-Mathieu R."/>
            <person name="Endo H."/>
            <person name="Kuwata A."/>
            <person name="Ogata H."/>
        </authorList>
    </citation>
    <scope>NUCLEOTIDE SEQUENCE [LARGE SCALE GENOMIC DNA]</scope>
</reference>
<keyword evidence="2" id="KW-0732">Signal</keyword>
<accession>A0A9W7DQW8</accession>
<dbReference type="AlphaFoldDB" id="A0A9W7DQW8"/>
<dbReference type="EMBL" id="BLQM01000024">
    <property type="protein sequence ID" value="GMH51918.1"/>
    <property type="molecule type" value="Genomic_DNA"/>
</dbReference>
<feature type="signal peptide" evidence="2">
    <location>
        <begin position="1"/>
        <end position="16"/>
    </location>
</feature>
<protein>
    <submittedName>
        <fullName evidence="3">Uncharacterized protein</fullName>
    </submittedName>
</protein>
<proteinExistence type="predicted"/>
<dbReference type="Proteomes" id="UP001162640">
    <property type="component" value="Unassembled WGS sequence"/>
</dbReference>